<dbReference type="Ensembl" id="ENSSGRT00000084884.1">
    <property type="protein sequence ID" value="ENSSGRP00000079707.1"/>
    <property type="gene ID" value="ENSSGRG00000040394.1"/>
</dbReference>
<dbReference type="InParanoid" id="A0A672QUC3"/>
<organism evidence="1 2">
    <name type="scientific">Sinocyclocheilus grahami</name>
    <name type="common">Dianchi golden-line fish</name>
    <name type="synonym">Barbus grahami</name>
    <dbReference type="NCBI Taxonomy" id="75366"/>
    <lineage>
        <taxon>Eukaryota</taxon>
        <taxon>Metazoa</taxon>
        <taxon>Chordata</taxon>
        <taxon>Craniata</taxon>
        <taxon>Vertebrata</taxon>
        <taxon>Euteleostomi</taxon>
        <taxon>Actinopterygii</taxon>
        <taxon>Neopterygii</taxon>
        <taxon>Teleostei</taxon>
        <taxon>Ostariophysi</taxon>
        <taxon>Cypriniformes</taxon>
        <taxon>Cyprinidae</taxon>
        <taxon>Cyprininae</taxon>
        <taxon>Sinocyclocheilus</taxon>
    </lineage>
</organism>
<sequence length="115" mass="12909">MRRKQKRLLQVALLLLLAFLLLPNVGLWSASLERMLDSSADAAGLSFVASLVLLADQSLYGSFEQSSQTDNKLTLNIIRVLWCNSAVEIKTHRHSIQNSSYSDKTSIKLVHFSYL</sequence>
<protein>
    <submittedName>
        <fullName evidence="1">Uncharacterized protein</fullName>
    </submittedName>
</protein>
<name>A0A672QUC3_SINGR</name>
<proteinExistence type="predicted"/>
<accession>A0A672QUC3</accession>
<evidence type="ECO:0000313" key="1">
    <source>
        <dbReference type="Ensembl" id="ENSSGRP00000079707.1"/>
    </source>
</evidence>
<keyword evidence="2" id="KW-1185">Reference proteome</keyword>
<evidence type="ECO:0000313" key="2">
    <source>
        <dbReference type="Proteomes" id="UP000472262"/>
    </source>
</evidence>
<dbReference type="Proteomes" id="UP000472262">
    <property type="component" value="Unassembled WGS sequence"/>
</dbReference>
<reference evidence="1" key="2">
    <citation type="submission" date="2025-09" db="UniProtKB">
        <authorList>
            <consortium name="Ensembl"/>
        </authorList>
    </citation>
    <scope>IDENTIFICATION</scope>
</reference>
<dbReference type="AlphaFoldDB" id="A0A672QUC3"/>
<reference evidence="1" key="1">
    <citation type="submission" date="2025-08" db="UniProtKB">
        <authorList>
            <consortium name="Ensembl"/>
        </authorList>
    </citation>
    <scope>IDENTIFICATION</scope>
</reference>